<keyword evidence="3" id="KW-1185">Reference proteome</keyword>
<dbReference type="Proteomes" id="UP000820818">
    <property type="component" value="Linkage Group LG9"/>
</dbReference>
<organism evidence="2 3">
    <name type="scientific">Daphnia sinensis</name>
    <dbReference type="NCBI Taxonomy" id="1820382"/>
    <lineage>
        <taxon>Eukaryota</taxon>
        <taxon>Metazoa</taxon>
        <taxon>Ecdysozoa</taxon>
        <taxon>Arthropoda</taxon>
        <taxon>Crustacea</taxon>
        <taxon>Branchiopoda</taxon>
        <taxon>Diplostraca</taxon>
        <taxon>Cladocera</taxon>
        <taxon>Anomopoda</taxon>
        <taxon>Daphniidae</taxon>
        <taxon>Daphnia</taxon>
        <taxon>Daphnia similis group</taxon>
    </lineage>
</organism>
<dbReference type="PANTHER" id="PTHR22922:SF19">
    <property type="entry name" value="CAPRIN HOMOLOG"/>
    <property type="match status" value="1"/>
</dbReference>
<name>A0AAD5L9N4_9CRUS</name>
<dbReference type="PANTHER" id="PTHR22922">
    <property type="entry name" value="GPI-ANCHORED PROTEIN P137"/>
    <property type="match status" value="1"/>
</dbReference>
<dbReference type="InterPro" id="IPR028816">
    <property type="entry name" value="Caprin"/>
</dbReference>
<sequence>MKLFHDLVEQEPNLNAEPTEAVRDTSLPNIPPPPVEIHRKTGTDRGHHDEMTDVLPYKSVFPVPSPGGPARQAGRPDRYLALLLPHTVCVLAFLGPVKVDALLVRDTVVFNEKPGVAFGESFWTVITDLDIRPAEAVVLTLKVRLKEYSEMVLTQFRQQFKDWKGSEVAYLGENRWAFSAIIAHEVVPPLCTPRTEDWVFPASHDGRLEASLDSLVAPTLATVGFNVTTLKSVVVIELQKANATLINFISDLLRRNDGARASSEMTGFQIQELIKKTTEEFQLMESRYPYELLIIGRMRAHEQLDVPDNHFLPHLEQMVEV</sequence>
<gene>
    <name evidence="2" type="ORF">GHT06_021580</name>
</gene>
<dbReference type="GO" id="GO:0005737">
    <property type="term" value="C:cytoplasm"/>
    <property type="evidence" value="ECO:0007669"/>
    <property type="project" value="TreeGrafter"/>
</dbReference>
<reference evidence="2 3" key="1">
    <citation type="submission" date="2022-05" db="EMBL/GenBank/DDBJ databases">
        <title>A multi-omics perspective on studying reproductive biology in Daphnia sinensis.</title>
        <authorList>
            <person name="Jia J."/>
        </authorList>
    </citation>
    <scope>NUCLEOTIDE SEQUENCE [LARGE SCALE GENOMIC DNA]</scope>
    <source>
        <strain evidence="2 3">WSL</strain>
    </source>
</reference>
<protein>
    <submittedName>
        <fullName evidence="2">Uncharacterized protein</fullName>
    </submittedName>
</protein>
<dbReference type="EMBL" id="WJBH02000009">
    <property type="protein sequence ID" value="KAI9553653.1"/>
    <property type="molecule type" value="Genomic_DNA"/>
</dbReference>
<evidence type="ECO:0000313" key="3">
    <source>
        <dbReference type="Proteomes" id="UP000820818"/>
    </source>
</evidence>
<accession>A0AAD5L9N4</accession>
<dbReference type="GO" id="GO:0003723">
    <property type="term" value="F:RNA binding"/>
    <property type="evidence" value="ECO:0007669"/>
    <property type="project" value="TreeGrafter"/>
</dbReference>
<proteinExistence type="predicted"/>
<evidence type="ECO:0000256" key="1">
    <source>
        <dbReference type="SAM" id="MobiDB-lite"/>
    </source>
</evidence>
<feature type="region of interest" description="Disordered" evidence="1">
    <location>
        <begin position="11"/>
        <end position="35"/>
    </location>
</feature>
<dbReference type="AlphaFoldDB" id="A0AAD5L9N4"/>
<comment type="caution">
    <text evidence="2">The sequence shown here is derived from an EMBL/GenBank/DDBJ whole genome shotgun (WGS) entry which is preliminary data.</text>
</comment>
<evidence type="ECO:0000313" key="2">
    <source>
        <dbReference type="EMBL" id="KAI9553653.1"/>
    </source>
</evidence>